<protein>
    <submittedName>
        <fullName evidence="1">Uncharacterized protein</fullName>
    </submittedName>
</protein>
<reference evidence="1 2" key="1">
    <citation type="journal article" date="2018" name="Nat. Genet.">
        <title>The Rosa genome provides new insights in the design of modern roses.</title>
        <authorList>
            <person name="Bendahmane M."/>
        </authorList>
    </citation>
    <scope>NUCLEOTIDE SEQUENCE [LARGE SCALE GENOMIC DNA]</scope>
    <source>
        <strain evidence="2">cv. Old Blush</strain>
    </source>
</reference>
<comment type="caution">
    <text evidence="1">The sequence shown here is derived from an EMBL/GenBank/DDBJ whole genome shotgun (WGS) entry which is preliminary data.</text>
</comment>
<evidence type="ECO:0000313" key="2">
    <source>
        <dbReference type="Proteomes" id="UP000238479"/>
    </source>
</evidence>
<dbReference type="Gramene" id="PRQ44778">
    <property type="protein sequence ID" value="PRQ44778"/>
    <property type="gene ID" value="RchiOBHm_Chr3g0482971"/>
</dbReference>
<evidence type="ECO:0000313" key="1">
    <source>
        <dbReference type="EMBL" id="PRQ44778.1"/>
    </source>
</evidence>
<proteinExistence type="predicted"/>
<name>A0A2P6RED1_ROSCH</name>
<keyword evidence="2" id="KW-1185">Reference proteome</keyword>
<dbReference type="Proteomes" id="UP000238479">
    <property type="component" value="Chromosome 3"/>
</dbReference>
<gene>
    <name evidence="1" type="ORF">RchiOBHm_Chr3g0482971</name>
</gene>
<sequence>MVVHKKIELRNATNLSTFSHDVQLSEAIYAQEMQFSLSLNSFRVINRTSGSVISDVEL</sequence>
<dbReference type="EMBL" id="PDCK01000041">
    <property type="protein sequence ID" value="PRQ44778.1"/>
    <property type="molecule type" value="Genomic_DNA"/>
</dbReference>
<organism evidence="1 2">
    <name type="scientific">Rosa chinensis</name>
    <name type="common">China rose</name>
    <dbReference type="NCBI Taxonomy" id="74649"/>
    <lineage>
        <taxon>Eukaryota</taxon>
        <taxon>Viridiplantae</taxon>
        <taxon>Streptophyta</taxon>
        <taxon>Embryophyta</taxon>
        <taxon>Tracheophyta</taxon>
        <taxon>Spermatophyta</taxon>
        <taxon>Magnoliopsida</taxon>
        <taxon>eudicotyledons</taxon>
        <taxon>Gunneridae</taxon>
        <taxon>Pentapetalae</taxon>
        <taxon>rosids</taxon>
        <taxon>fabids</taxon>
        <taxon>Rosales</taxon>
        <taxon>Rosaceae</taxon>
        <taxon>Rosoideae</taxon>
        <taxon>Rosoideae incertae sedis</taxon>
        <taxon>Rosa</taxon>
    </lineage>
</organism>
<dbReference type="AlphaFoldDB" id="A0A2P6RED1"/>
<accession>A0A2P6RED1</accession>